<sequence>MTQSIPLEETPKMDLVTVWISISFLIGIIGWIFVSGLVLMWLYPFVILDSWMGSMGKKIPTLYINGNSHLFQLNTLPFQRNFDLGRPAVH</sequence>
<dbReference type="Proteomes" id="UP000094527">
    <property type="component" value="Unassembled WGS sequence"/>
</dbReference>
<dbReference type="EMBL" id="LJIJ01000494">
    <property type="protein sequence ID" value="ODM96868.1"/>
    <property type="molecule type" value="Genomic_DNA"/>
</dbReference>
<evidence type="ECO:0000313" key="2">
    <source>
        <dbReference type="EMBL" id="ODM96868.1"/>
    </source>
</evidence>
<feature type="non-terminal residue" evidence="2">
    <location>
        <position position="90"/>
    </location>
</feature>
<evidence type="ECO:0000256" key="1">
    <source>
        <dbReference type="SAM" id="Phobius"/>
    </source>
</evidence>
<reference evidence="2 3" key="1">
    <citation type="journal article" date="2016" name="Genome Biol. Evol.">
        <title>Gene Family Evolution Reflects Adaptation to Soil Environmental Stressors in the Genome of the Collembolan Orchesella cincta.</title>
        <authorList>
            <person name="Faddeeva-Vakhrusheva A."/>
            <person name="Derks M.F."/>
            <person name="Anvar S.Y."/>
            <person name="Agamennone V."/>
            <person name="Suring W."/>
            <person name="Smit S."/>
            <person name="van Straalen N.M."/>
            <person name="Roelofs D."/>
        </authorList>
    </citation>
    <scope>NUCLEOTIDE SEQUENCE [LARGE SCALE GENOMIC DNA]</scope>
    <source>
        <tissue evidence="2">Mixed pool</tissue>
    </source>
</reference>
<gene>
    <name evidence="2" type="ORF">Ocin01_09808</name>
</gene>
<keyword evidence="1" id="KW-0812">Transmembrane</keyword>
<name>A0A1D2MVD3_ORCCI</name>
<evidence type="ECO:0000313" key="3">
    <source>
        <dbReference type="Proteomes" id="UP000094527"/>
    </source>
</evidence>
<protein>
    <submittedName>
        <fullName evidence="2">Uncharacterized protein</fullName>
    </submittedName>
</protein>
<dbReference type="AlphaFoldDB" id="A0A1D2MVD3"/>
<feature type="transmembrane region" description="Helical" evidence="1">
    <location>
        <begin position="20"/>
        <end position="48"/>
    </location>
</feature>
<proteinExistence type="predicted"/>
<keyword evidence="1" id="KW-1133">Transmembrane helix</keyword>
<accession>A0A1D2MVD3</accession>
<keyword evidence="1" id="KW-0472">Membrane</keyword>
<organism evidence="2 3">
    <name type="scientific">Orchesella cincta</name>
    <name type="common">Springtail</name>
    <name type="synonym">Podura cincta</name>
    <dbReference type="NCBI Taxonomy" id="48709"/>
    <lineage>
        <taxon>Eukaryota</taxon>
        <taxon>Metazoa</taxon>
        <taxon>Ecdysozoa</taxon>
        <taxon>Arthropoda</taxon>
        <taxon>Hexapoda</taxon>
        <taxon>Collembola</taxon>
        <taxon>Entomobryomorpha</taxon>
        <taxon>Entomobryoidea</taxon>
        <taxon>Orchesellidae</taxon>
        <taxon>Orchesellinae</taxon>
        <taxon>Orchesella</taxon>
    </lineage>
</organism>
<comment type="caution">
    <text evidence="2">The sequence shown here is derived from an EMBL/GenBank/DDBJ whole genome shotgun (WGS) entry which is preliminary data.</text>
</comment>
<keyword evidence="3" id="KW-1185">Reference proteome</keyword>